<dbReference type="EMBL" id="SJDL01000045">
    <property type="protein sequence ID" value="TBW48871.1"/>
    <property type="molecule type" value="Genomic_DNA"/>
</dbReference>
<evidence type="ECO:0000313" key="2">
    <source>
        <dbReference type="EMBL" id="TBW48871.1"/>
    </source>
</evidence>
<keyword evidence="3" id="KW-1185">Reference proteome</keyword>
<comment type="caution">
    <text evidence="2">The sequence shown here is derived from an EMBL/GenBank/DDBJ whole genome shotgun (WGS) entry which is preliminary data.</text>
</comment>
<feature type="signal peptide" evidence="1">
    <location>
        <begin position="1"/>
        <end position="24"/>
    </location>
</feature>
<dbReference type="Proteomes" id="UP000313645">
    <property type="component" value="Unassembled WGS sequence"/>
</dbReference>
<gene>
    <name evidence="2" type="ORF">EZI54_20700</name>
</gene>
<evidence type="ECO:0008006" key="4">
    <source>
        <dbReference type="Google" id="ProtNLM"/>
    </source>
</evidence>
<organism evidence="2 3">
    <name type="scientific">Marinobacter halodurans</name>
    <dbReference type="NCBI Taxonomy" id="2528979"/>
    <lineage>
        <taxon>Bacteria</taxon>
        <taxon>Pseudomonadati</taxon>
        <taxon>Pseudomonadota</taxon>
        <taxon>Gammaproteobacteria</taxon>
        <taxon>Pseudomonadales</taxon>
        <taxon>Marinobacteraceae</taxon>
        <taxon>Marinobacter</taxon>
    </lineage>
</organism>
<evidence type="ECO:0000256" key="1">
    <source>
        <dbReference type="SAM" id="SignalP"/>
    </source>
</evidence>
<dbReference type="RefSeq" id="WP_131483800.1">
    <property type="nucleotide sequence ID" value="NZ_SJDL01000045.1"/>
</dbReference>
<proteinExistence type="predicted"/>
<accession>A0ABY1ZEW7</accession>
<sequence>MIKSAILWCAMLSAISFCAGYWFAECKVPSSLVYELRRPVRLQITPDDKGSLPKGTQLYFYRELPEITTYYVYVNLKERDLVVRNDGGDRVIDPIAAYPVD</sequence>
<protein>
    <recommendedName>
        <fullName evidence="4">DUF3304 domain-containing protein</fullName>
    </recommendedName>
</protein>
<feature type="chain" id="PRO_5046720945" description="DUF3304 domain-containing protein" evidence="1">
    <location>
        <begin position="25"/>
        <end position="101"/>
    </location>
</feature>
<keyword evidence="1" id="KW-0732">Signal</keyword>
<reference evidence="2 3" key="1">
    <citation type="submission" date="2019-02" db="EMBL/GenBank/DDBJ databases">
        <title>Marinobacter halodurans sp. nov., a marine bacterium isolated from sea tidal flat.</title>
        <authorList>
            <person name="Yoo Y."/>
            <person name="Lee D.W."/>
            <person name="Kim B.S."/>
            <person name="Kim J.-J."/>
        </authorList>
    </citation>
    <scope>NUCLEOTIDE SEQUENCE [LARGE SCALE GENOMIC DNA]</scope>
    <source>
        <strain evidence="2 3">YJ-S3-2</strain>
    </source>
</reference>
<evidence type="ECO:0000313" key="3">
    <source>
        <dbReference type="Proteomes" id="UP000313645"/>
    </source>
</evidence>
<name>A0ABY1ZEW7_9GAMM</name>